<reference evidence="1 2" key="1">
    <citation type="submission" date="2016-10" db="EMBL/GenBank/DDBJ databases">
        <authorList>
            <person name="de Groot N.N."/>
        </authorList>
    </citation>
    <scope>NUCLEOTIDE SEQUENCE [LARGE SCALE GENOMIC DNA]</scope>
    <source>
        <strain evidence="1 2">CGMCC 1.5070</strain>
    </source>
</reference>
<dbReference type="EMBL" id="FOCG01000003">
    <property type="protein sequence ID" value="SEN08388.1"/>
    <property type="molecule type" value="Genomic_DNA"/>
</dbReference>
<dbReference type="Proteomes" id="UP000199158">
    <property type="component" value="Unassembled WGS sequence"/>
</dbReference>
<evidence type="ECO:0000313" key="2">
    <source>
        <dbReference type="Proteomes" id="UP000199158"/>
    </source>
</evidence>
<dbReference type="STRING" id="474960.SAMN05216180_2689"/>
<dbReference type="RefSeq" id="WP_242943174.1">
    <property type="nucleotide sequence ID" value="NZ_FOCG01000003.1"/>
</dbReference>
<protein>
    <recommendedName>
        <fullName evidence="3">Phage portal protein, HK97 family</fullName>
    </recommendedName>
</protein>
<accession>A0A1H8DP96</accession>
<evidence type="ECO:0000313" key="1">
    <source>
        <dbReference type="EMBL" id="SEN08388.1"/>
    </source>
</evidence>
<organism evidence="1 2">
    <name type="scientific">Hydrogenoanaerobacterium saccharovorans</name>
    <dbReference type="NCBI Taxonomy" id="474960"/>
    <lineage>
        <taxon>Bacteria</taxon>
        <taxon>Bacillati</taxon>
        <taxon>Bacillota</taxon>
        <taxon>Clostridia</taxon>
        <taxon>Eubacteriales</taxon>
        <taxon>Oscillospiraceae</taxon>
        <taxon>Hydrogenoanaerobacterium</taxon>
    </lineage>
</organism>
<dbReference type="AlphaFoldDB" id="A0A1H8DP96"/>
<sequence>MGFLQRLFGEKQAGVSCVQTARSDNKFLGLPDGLIPLKTAEHAMYEQIRSSVPIIDAALEKIVRLVGGFELECDDEYAQKLLRQFASDVRVGGAQRGLDAFLSCYLDNLLTYGSAVGEIVLTAEQDSIYALYNSPLGNLDVAAPNTPVQAEFYLRDGVNSVPAPHPQLILFSARNPAAGELRGTSLLRGLPFISNILLRIYQCIGKNFDRLGNVRFAVTYKPNENGIDPTGAREIAQNIAKEWSEAMSATTQGSVKDFVAVGDVDIKVIGADNQIIDTKVPVDQMLQQIVSKLGIPPFLLGLSWSTTERMSRQQADILTSELEAYRRLLTPVILKICNMFLAMNGLCADVCVNWDMINLQDEIETAQAQLLLAQAAKEMEETK</sequence>
<proteinExistence type="predicted"/>
<evidence type="ECO:0008006" key="3">
    <source>
        <dbReference type="Google" id="ProtNLM"/>
    </source>
</evidence>
<gene>
    <name evidence="1" type="ORF">SAMN05216180_2689</name>
</gene>
<name>A0A1H8DP96_9FIRM</name>
<keyword evidence="2" id="KW-1185">Reference proteome</keyword>